<dbReference type="GO" id="GO:0006357">
    <property type="term" value="P:regulation of transcription by RNA polymerase II"/>
    <property type="evidence" value="ECO:0007669"/>
    <property type="project" value="TreeGrafter"/>
</dbReference>
<dbReference type="PANTHER" id="PTHR46617:SF3">
    <property type="entry name" value="FORKHEAD BOX PROTEIN G1"/>
    <property type="match status" value="1"/>
</dbReference>
<name>A0AAN9Y4K4_9HEMI</name>
<feature type="compositionally biased region" description="Acidic residues" evidence="3">
    <location>
        <begin position="96"/>
        <end position="106"/>
    </location>
</feature>
<dbReference type="EMBL" id="JBBCAQ010000022">
    <property type="protein sequence ID" value="KAK7591214.1"/>
    <property type="molecule type" value="Genomic_DNA"/>
</dbReference>
<dbReference type="CDD" id="cd20021">
    <property type="entry name" value="FH_FOXG"/>
    <property type="match status" value="1"/>
</dbReference>
<feature type="DNA-binding region" description="Fork-head" evidence="2">
    <location>
        <begin position="164"/>
        <end position="258"/>
    </location>
</feature>
<feature type="domain" description="Fork-head" evidence="4">
    <location>
        <begin position="164"/>
        <end position="258"/>
    </location>
</feature>
<dbReference type="PROSITE" id="PS00658">
    <property type="entry name" value="FORK_HEAD_2"/>
    <property type="match status" value="1"/>
</dbReference>
<feature type="region of interest" description="Disordered" evidence="3">
    <location>
        <begin position="77"/>
        <end position="165"/>
    </location>
</feature>
<sequence>MVPTMTPPRRVAFSINDLLSSSPTSKCELDDRNVSPTSPLQSNSEQAFQPINPPIKTPRSSNISYGQKIVAMELPGGTVLYPGHSPPSSCSSKDDESGEELADADIDLSATKDDEDLDVTGSECGSTMDAAESNPKDSAEESSSDEKEPKEAKKSDDEKKKHDKPPYSYNALIMMAIKNSPHGRLTLNGIYEYIMKNYPYYRENKQGWQNSIRHNLSLNKCFVKVARHYNDPGKGNYWMLDPSSEDVFIGAGSGKLRRRSTAVSRNRRLAAFRSTQAVAVAAAAAGYFPNPFGVPGRPIWPNPVMLGDAAHLSCHHPLAAGNVYAAQMAAMAAGLGASVPLPLPNNNNSIYTNASDPSAPTSTVFSIERILAVAPDFRQPHPSVYGAAGAVPPAHNLYLLNNMLRQQQRMAASGPRSDSLPSVMTSQQKNAGNFFANLVSTESSRIQPILKPVTVLSTDTKTNA</sequence>
<evidence type="ECO:0000256" key="3">
    <source>
        <dbReference type="SAM" id="MobiDB-lite"/>
    </source>
</evidence>
<dbReference type="InterPro" id="IPR036388">
    <property type="entry name" value="WH-like_DNA-bd_sf"/>
</dbReference>
<keyword evidence="6" id="KW-1185">Reference proteome</keyword>
<protein>
    <recommendedName>
        <fullName evidence="4">Fork-head domain-containing protein</fullName>
    </recommendedName>
</protein>
<evidence type="ECO:0000256" key="2">
    <source>
        <dbReference type="PROSITE-ProRule" id="PRU00089"/>
    </source>
</evidence>
<keyword evidence="1 2" id="KW-0238">DNA-binding</keyword>
<evidence type="ECO:0000259" key="4">
    <source>
        <dbReference type="PROSITE" id="PS50039"/>
    </source>
</evidence>
<dbReference type="PRINTS" id="PR00053">
    <property type="entry name" value="FORKHEAD"/>
</dbReference>
<dbReference type="GO" id="GO:0003700">
    <property type="term" value="F:DNA-binding transcription factor activity"/>
    <property type="evidence" value="ECO:0007669"/>
    <property type="project" value="InterPro"/>
</dbReference>
<accession>A0AAN9Y4K4</accession>
<dbReference type="GO" id="GO:0005634">
    <property type="term" value="C:nucleus"/>
    <property type="evidence" value="ECO:0007669"/>
    <property type="project" value="UniProtKB-SubCell"/>
</dbReference>
<dbReference type="Proteomes" id="UP001367676">
    <property type="component" value="Unassembled WGS sequence"/>
</dbReference>
<comment type="caution">
    <text evidence="5">The sequence shown here is derived from an EMBL/GenBank/DDBJ whole genome shotgun (WGS) entry which is preliminary data.</text>
</comment>
<gene>
    <name evidence="5" type="ORF">V9T40_002827</name>
</gene>
<dbReference type="FunFam" id="1.10.10.10:FF:000135">
    <property type="entry name" value="forkhead box protein G1"/>
    <property type="match status" value="1"/>
</dbReference>
<reference evidence="5 6" key="1">
    <citation type="submission" date="2024-03" db="EMBL/GenBank/DDBJ databases">
        <title>Adaptation during the transition from Ophiocordyceps entomopathogen to insect associate is accompanied by gene loss and intensified selection.</title>
        <authorList>
            <person name="Ward C.M."/>
            <person name="Onetto C.A."/>
            <person name="Borneman A.R."/>
        </authorList>
    </citation>
    <scope>NUCLEOTIDE SEQUENCE [LARGE SCALE GENOMIC DNA]</scope>
    <source>
        <strain evidence="5">AWRI1</strain>
        <tissue evidence="5">Single Adult Female</tissue>
    </source>
</reference>
<dbReference type="GO" id="GO:1990837">
    <property type="term" value="F:sequence-specific double-stranded DNA binding"/>
    <property type="evidence" value="ECO:0007669"/>
    <property type="project" value="TreeGrafter"/>
</dbReference>
<dbReference type="InterPro" id="IPR036390">
    <property type="entry name" value="WH_DNA-bd_sf"/>
</dbReference>
<dbReference type="Pfam" id="PF00250">
    <property type="entry name" value="Forkhead"/>
    <property type="match status" value="1"/>
</dbReference>
<evidence type="ECO:0000313" key="5">
    <source>
        <dbReference type="EMBL" id="KAK7591214.1"/>
    </source>
</evidence>
<dbReference type="PROSITE" id="PS00657">
    <property type="entry name" value="FORK_HEAD_1"/>
    <property type="match status" value="1"/>
</dbReference>
<proteinExistence type="predicted"/>
<dbReference type="SMART" id="SM00339">
    <property type="entry name" value="FH"/>
    <property type="match status" value="1"/>
</dbReference>
<dbReference type="InterPro" id="IPR030456">
    <property type="entry name" value="TF_fork_head_CS_2"/>
</dbReference>
<evidence type="ECO:0000256" key="1">
    <source>
        <dbReference type="ARBA" id="ARBA00023125"/>
    </source>
</evidence>
<keyword evidence="2" id="KW-0539">Nucleus</keyword>
<dbReference type="InterPro" id="IPR001766">
    <property type="entry name" value="Fork_head_dom"/>
</dbReference>
<dbReference type="Gene3D" id="1.10.10.10">
    <property type="entry name" value="Winged helix-like DNA-binding domain superfamily/Winged helix DNA-binding domain"/>
    <property type="match status" value="1"/>
</dbReference>
<dbReference type="InterPro" id="IPR018122">
    <property type="entry name" value="TF_fork_head_CS_1"/>
</dbReference>
<feature type="compositionally biased region" description="Polar residues" evidence="3">
    <location>
        <begin position="34"/>
        <end position="49"/>
    </location>
</feature>
<organism evidence="5 6">
    <name type="scientific">Parthenolecanium corni</name>
    <dbReference type="NCBI Taxonomy" id="536013"/>
    <lineage>
        <taxon>Eukaryota</taxon>
        <taxon>Metazoa</taxon>
        <taxon>Ecdysozoa</taxon>
        <taxon>Arthropoda</taxon>
        <taxon>Hexapoda</taxon>
        <taxon>Insecta</taxon>
        <taxon>Pterygota</taxon>
        <taxon>Neoptera</taxon>
        <taxon>Paraneoptera</taxon>
        <taxon>Hemiptera</taxon>
        <taxon>Sternorrhyncha</taxon>
        <taxon>Coccoidea</taxon>
        <taxon>Coccidae</taxon>
        <taxon>Parthenolecanium</taxon>
    </lineage>
</organism>
<dbReference type="SUPFAM" id="SSF46785">
    <property type="entry name" value="Winged helix' DNA-binding domain"/>
    <property type="match status" value="1"/>
</dbReference>
<dbReference type="PROSITE" id="PS50039">
    <property type="entry name" value="FORK_HEAD_3"/>
    <property type="match status" value="1"/>
</dbReference>
<evidence type="ECO:0000313" key="6">
    <source>
        <dbReference type="Proteomes" id="UP001367676"/>
    </source>
</evidence>
<feature type="compositionally biased region" description="Basic and acidic residues" evidence="3">
    <location>
        <begin position="134"/>
        <end position="160"/>
    </location>
</feature>
<dbReference type="PANTHER" id="PTHR46617">
    <property type="entry name" value="FORKHEAD BOX PROTEIN G1"/>
    <property type="match status" value="1"/>
</dbReference>
<dbReference type="InterPro" id="IPR047208">
    <property type="entry name" value="FOXG1"/>
</dbReference>
<feature type="region of interest" description="Disordered" evidence="3">
    <location>
        <begin position="15"/>
        <end position="63"/>
    </location>
</feature>
<comment type="subcellular location">
    <subcellularLocation>
        <location evidence="2">Nucleus</location>
    </subcellularLocation>
</comment>
<dbReference type="AlphaFoldDB" id="A0AAN9Y4K4"/>